<comment type="caution">
    <text evidence="1">The sequence shown here is derived from an EMBL/GenBank/DDBJ whole genome shotgun (WGS) entry which is preliminary data.</text>
</comment>
<proteinExistence type="predicted"/>
<dbReference type="EMBL" id="JABSTR010000005">
    <property type="protein sequence ID" value="KAH9371860.1"/>
    <property type="molecule type" value="Genomic_DNA"/>
</dbReference>
<name>A0A9J6GBT5_HAELO</name>
<evidence type="ECO:0000313" key="1">
    <source>
        <dbReference type="EMBL" id="KAH9371860.1"/>
    </source>
</evidence>
<dbReference type="SUPFAM" id="SSF52058">
    <property type="entry name" value="L domain-like"/>
    <property type="match status" value="1"/>
</dbReference>
<dbReference type="Gene3D" id="3.80.10.10">
    <property type="entry name" value="Ribonuclease Inhibitor"/>
    <property type="match status" value="1"/>
</dbReference>
<keyword evidence="2" id="KW-1185">Reference proteome</keyword>
<gene>
    <name evidence="1" type="ORF">HPB48_016365</name>
</gene>
<protein>
    <submittedName>
        <fullName evidence="1">Uncharacterized protein</fullName>
    </submittedName>
</protein>
<sequence length="127" mass="14672">MVSHNISYFTEFIRLWNNAFFSSDSVIITFTETVTGIPKMLLELVACTHIWHFAFYRCKFRHISFNVIPHMKSIQHLQFSQSPFETVHPEAFDLIPSVKKIFLTSTKLPSVPEAIFSLKTLACVNMS</sequence>
<dbReference type="VEuPathDB" id="VectorBase:HLOH_054184"/>
<organism evidence="1 2">
    <name type="scientific">Haemaphysalis longicornis</name>
    <name type="common">Bush tick</name>
    <dbReference type="NCBI Taxonomy" id="44386"/>
    <lineage>
        <taxon>Eukaryota</taxon>
        <taxon>Metazoa</taxon>
        <taxon>Ecdysozoa</taxon>
        <taxon>Arthropoda</taxon>
        <taxon>Chelicerata</taxon>
        <taxon>Arachnida</taxon>
        <taxon>Acari</taxon>
        <taxon>Parasitiformes</taxon>
        <taxon>Ixodida</taxon>
        <taxon>Ixodoidea</taxon>
        <taxon>Ixodidae</taxon>
        <taxon>Haemaphysalinae</taxon>
        <taxon>Haemaphysalis</taxon>
    </lineage>
</organism>
<reference evidence="1 2" key="1">
    <citation type="journal article" date="2020" name="Cell">
        <title>Large-Scale Comparative Analyses of Tick Genomes Elucidate Their Genetic Diversity and Vector Capacities.</title>
        <authorList>
            <consortium name="Tick Genome and Microbiome Consortium (TIGMIC)"/>
            <person name="Jia N."/>
            <person name="Wang J."/>
            <person name="Shi W."/>
            <person name="Du L."/>
            <person name="Sun Y."/>
            <person name="Zhan W."/>
            <person name="Jiang J.F."/>
            <person name="Wang Q."/>
            <person name="Zhang B."/>
            <person name="Ji P."/>
            <person name="Bell-Sakyi L."/>
            <person name="Cui X.M."/>
            <person name="Yuan T.T."/>
            <person name="Jiang B.G."/>
            <person name="Yang W.F."/>
            <person name="Lam T.T."/>
            <person name="Chang Q.C."/>
            <person name="Ding S.J."/>
            <person name="Wang X.J."/>
            <person name="Zhu J.G."/>
            <person name="Ruan X.D."/>
            <person name="Zhao L."/>
            <person name="Wei J.T."/>
            <person name="Ye R.Z."/>
            <person name="Que T.C."/>
            <person name="Du C.H."/>
            <person name="Zhou Y.H."/>
            <person name="Cheng J.X."/>
            <person name="Dai P.F."/>
            <person name="Guo W.B."/>
            <person name="Han X.H."/>
            <person name="Huang E.J."/>
            <person name="Li L.F."/>
            <person name="Wei W."/>
            <person name="Gao Y.C."/>
            <person name="Liu J.Z."/>
            <person name="Shao H.Z."/>
            <person name="Wang X."/>
            <person name="Wang C.C."/>
            <person name="Yang T.C."/>
            <person name="Huo Q.B."/>
            <person name="Li W."/>
            <person name="Chen H.Y."/>
            <person name="Chen S.E."/>
            <person name="Zhou L.G."/>
            <person name="Ni X.B."/>
            <person name="Tian J.H."/>
            <person name="Sheng Y."/>
            <person name="Liu T."/>
            <person name="Pan Y.S."/>
            <person name="Xia L.Y."/>
            <person name="Li J."/>
            <person name="Zhao F."/>
            <person name="Cao W.C."/>
        </authorList>
    </citation>
    <scope>NUCLEOTIDE SEQUENCE [LARGE SCALE GENOMIC DNA]</scope>
    <source>
        <strain evidence="1">HaeL-2018</strain>
    </source>
</reference>
<accession>A0A9J6GBT5</accession>
<evidence type="ECO:0000313" key="2">
    <source>
        <dbReference type="Proteomes" id="UP000821853"/>
    </source>
</evidence>
<dbReference type="Proteomes" id="UP000821853">
    <property type="component" value="Chromosome 3"/>
</dbReference>
<dbReference type="AlphaFoldDB" id="A0A9J6GBT5"/>
<dbReference type="InterPro" id="IPR032675">
    <property type="entry name" value="LRR_dom_sf"/>
</dbReference>